<dbReference type="EMBL" id="QGKY02000190">
    <property type="protein sequence ID" value="KAF2588373.1"/>
    <property type="molecule type" value="Genomic_DNA"/>
</dbReference>
<accession>A0A8S9K409</accession>
<comment type="caution">
    <text evidence="2">The sequence shown here is derived from an EMBL/GenBank/DDBJ whole genome shotgun (WGS) entry which is preliminary data.</text>
</comment>
<evidence type="ECO:0000313" key="2">
    <source>
        <dbReference type="EMBL" id="KAF2588373.1"/>
    </source>
</evidence>
<sequence>MSFSMARTHAERHHSSQMSGCMTGTHARRHSSSHMAGRMLWLHARRHLVPEEYCLRIAFSIISFVVNALKLKYIGFKLVRVIIGAELGHGKMEQIRGVMQRISGARPCDYRSLSVRLSELGCGRMDQINGCYGCVVRFTVKGGEL</sequence>
<feature type="region of interest" description="Disordered" evidence="1">
    <location>
        <begin position="1"/>
        <end position="28"/>
    </location>
</feature>
<name>A0A8S9K409_BRACR</name>
<organism evidence="2">
    <name type="scientific">Brassica cretica</name>
    <name type="common">Mustard</name>
    <dbReference type="NCBI Taxonomy" id="69181"/>
    <lineage>
        <taxon>Eukaryota</taxon>
        <taxon>Viridiplantae</taxon>
        <taxon>Streptophyta</taxon>
        <taxon>Embryophyta</taxon>
        <taxon>Tracheophyta</taxon>
        <taxon>Spermatophyta</taxon>
        <taxon>Magnoliopsida</taxon>
        <taxon>eudicotyledons</taxon>
        <taxon>Gunneridae</taxon>
        <taxon>Pentapetalae</taxon>
        <taxon>rosids</taxon>
        <taxon>malvids</taxon>
        <taxon>Brassicales</taxon>
        <taxon>Brassicaceae</taxon>
        <taxon>Brassiceae</taxon>
        <taxon>Brassica</taxon>
    </lineage>
</organism>
<dbReference type="AlphaFoldDB" id="A0A8S9K409"/>
<protein>
    <submittedName>
        <fullName evidence="2">Uncharacterized protein</fullName>
    </submittedName>
</protein>
<evidence type="ECO:0000256" key="1">
    <source>
        <dbReference type="SAM" id="MobiDB-lite"/>
    </source>
</evidence>
<proteinExistence type="predicted"/>
<reference evidence="2" key="1">
    <citation type="submission" date="2019-12" db="EMBL/GenBank/DDBJ databases">
        <title>Genome sequencing and annotation of Brassica cretica.</title>
        <authorList>
            <person name="Studholme D.J."/>
            <person name="Sarris P.F."/>
        </authorList>
    </citation>
    <scope>NUCLEOTIDE SEQUENCE</scope>
    <source>
        <strain evidence="2">PFS-102/07</strain>
        <tissue evidence="2">Leaf</tissue>
    </source>
</reference>
<gene>
    <name evidence="2" type="ORF">F2Q70_00039920</name>
</gene>